<dbReference type="EMBL" id="DYWQ01000090">
    <property type="protein sequence ID" value="HJF45281.1"/>
    <property type="molecule type" value="Genomic_DNA"/>
</dbReference>
<dbReference type="PANTHER" id="PTHR38479">
    <property type="entry name" value="LMO0824 PROTEIN"/>
    <property type="match status" value="1"/>
</dbReference>
<evidence type="ECO:0000256" key="1">
    <source>
        <dbReference type="SAM" id="MobiDB-lite"/>
    </source>
</evidence>
<accession>A0A921KMY1</accession>
<dbReference type="RefSeq" id="WP_274959089.1">
    <property type="nucleotide sequence ID" value="NZ_DYWQ01000090.1"/>
</dbReference>
<dbReference type="Proteomes" id="UP000697330">
    <property type="component" value="Unassembled WGS sequence"/>
</dbReference>
<reference evidence="2" key="2">
    <citation type="submission" date="2021-09" db="EMBL/GenBank/DDBJ databases">
        <authorList>
            <person name="Gilroy R."/>
        </authorList>
    </citation>
    <scope>NUCLEOTIDE SEQUENCE</scope>
    <source>
        <strain evidence="2">CHK124-7917</strain>
    </source>
</reference>
<dbReference type="AlphaFoldDB" id="A0A921KMY1"/>
<reference evidence="2" key="1">
    <citation type="journal article" date="2021" name="PeerJ">
        <title>Extensive microbial diversity within the chicken gut microbiome revealed by metagenomics and culture.</title>
        <authorList>
            <person name="Gilroy R."/>
            <person name="Ravi A."/>
            <person name="Getino M."/>
            <person name="Pursley I."/>
            <person name="Horton D.L."/>
            <person name="Alikhan N.F."/>
            <person name="Baker D."/>
            <person name="Gharbi K."/>
            <person name="Hall N."/>
            <person name="Watson M."/>
            <person name="Adriaenssens E.M."/>
            <person name="Foster-Nyarko E."/>
            <person name="Jarju S."/>
            <person name="Secka A."/>
            <person name="Antonio M."/>
            <person name="Oren A."/>
            <person name="Chaudhuri R.R."/>
            <person name="La Ragione R."/>
            <person name="Hildebrand F."/>
            <person name="Pallen M.J."/>
        </authorList>
    </citation>
    <scope>NUCLEOTIDE SEQUENCE</scope>
    <source>
        <strain evidence="2">CHK124-7917</strain>
    </source>
</reference>
<sequence>MTAPARPDLTRGELLAVTLDRQHLLRRDASCVQVASDLLGLQAQFSTGPRDALRARASDFSPQGWDRGLVKIWSHRGTIHVVPARELWLHLSARDNRGPLADLWDGWGIPVGEAERWADVIRAEVSSGPRGREELKEACRAAGMSDWLLERVFNGWGGLLKEMCDRGMLVYEAGTAKRFAAVPEAPEWLPRDEARAELVRRYFERYGPATMQDCAAFLGYRASEVASLVRRSALPLRELTCRGATLSYLGELPSPTEARVPGCVLLAPFDQLVLGYRDRSRLIDAPDLPRVTNRAGIVFAAVLYRGRARARWRREGRRVTVTEFRPLSDTARAAIAGRVRRFFSPERMEVSFRGEKDVPAPRPFDTDGLPSELRARGGAEG</sequence>
<name>A0A921KMY1_9ACTN</name>
<comment type="caution">
    <text evidence="2">The sequence shown here is derived from an EMBL/GenBank/DDBJ whole genome shotgun (WGS) entry which is preliminary data.</text>
</comment>
<evidence type="ECO:0000313" key="3">
    <source>
        <dbReference type="Proteomes" id="UP000697330"/>
    </source>
</evidence>
<proteinExistence type="predicted"/>
<protein>
    <submittedName>
        <fullName evidence="2">Winged helix DNA-binding domain-containing protein</fullName>
    </submittedName>
</protein>
<feature type="region of interest" description="Disordered" evidence="1">
    <location>
        <begin position="353"/>
        <end position="381"/>
    </location>
</feature>
<dbReference type="Pfam" id="PF06224">
    <property type="entry name" value="AlkZ-like"/>
    <property type="match status" value="1"/>
</dbReference>
<dbReference type="PANTHER" id="PTHR38479:SF2">
    <property type="entry name" value="WINGED HELIX DNA-BINDING DOMAIN-CONTAINING PROTEIN"/>
    <property type="match status" value="1"/>
</dbReference>
<organism evidence="2 3">
    <name type="scientific">Thermophilibacter provencensis</name>
    <dbReference type="NCBI Taxonomy" id="1852386"/>
    <lineage>
        <taxon>Bacteria</taxon>
        <taxon>Bacillati</taxon>
        <taxon>Actinomycetota</taxon>
        <taxon>Coriobacteriia</taxon>
        <taxon>Coriobacteriales</taxon>
        <taxon>Atopobiaceae</taxon>
        <taxon>Thermophilibacter</taxon>
    </lineage>
</organism>
<gene>
    <name evidence="2" type="ORF">K8U72_05795</name>
</gene>
<keyword evidence="2" id="KW-0238">DNA-binding</keyword>
<dbReference type="InterPro" id="IPR009351">
    <property type="entry name" value="AlkZ-like"/>
</dbReference>
<dbReference type="GO" id="GO:0003677">
    <property type="term" value="F:DNA binding"/>
    <property type="evidence" value="ECO:0007669"/>
    <property type="project" value="UniProtKB-KW"/>
</dbReference>
<evidence type="ECO:0000313" key="2">
    <source>
        <dbReference type="EMBL" id="HJF45281.1"/>
    </source>
</evidence>